<dbReference type="Pfam" id="PF26639">
    <property type="entry name" value="Het-6_barrel"/>
    <property type="match status" value="1"/>
</dbReference>
<reference evidence="2" key="1">
    <citation type="journal article" date="2023" name="Mol. Phylogenet. Evol.">
        <title>Genome-scale phylogeny and comparative genomics of the fungal order Sordariales.</title>
        <authorList>
            <person name="Hensen N."/>
            <person name="Bonometti L."/>
            <person name="Westerberg I."/>
            <person name="Brannstrom I.O."/>
            <person name="Guillou S."/>
            <person name="Cros-Aarteil S."/>
            <person name="Calhoun S."/>
            <person name="Haridas S."/>
            <person name="Kuo A."/>
            <person name="Mondo S."/>
            <person name="Pangilinan J."/>
            <person name="Riley R."/>
            <person name="LaButti K."/>
            <person name="Andreopoulos B."/>
            <person name="Lipzen A."/>
            <person name="Chen C."/>
            <person name="Yan M."/>
            <person name="Daum C."/>
            <person name="Ng V."/>
            <person name="Clum A."/>
            <person name="Steindorff A."/>
            <person name="Ohm R.A."/>
            <person name="Martin F."/>
            <person name="Silar P."/>
            <person name="Natvig D.O."/>
            <person name="Lalanne C."/>
            <person name="Gautier V."/>
            <person name="Ament-Velasquez S.L."/>
            <person name="Kruys A."/>
            <person name="Hutchinson M.I."/>
            <person name="Powell A.J."/>
            <person name="Barry K."/>
            <person name="Miller A.N."/>
            <person name="Grigoriev I.V."/>
            <person name="Debuchy R."/>
            <person name="Gladieux P."/>
            <person name="Hiltunen Thoren M."/>
            <person name="Johannesson H."/>
        </authorList>
    </citation>
    <scope>NUCLEOTIDE SEQUENCE</scope>
    <source>
        <strain evidence="2">CBS 103.79</strain>
    </source>
</reference>
<dbReference type="InterPro" id="IPR052895">
    <property type="entry name" value="HetReg/Transcr_Mod"/>
</dbReference>
<reference evidence="2" key="2">
    <citation type="submission" date="2023-05" db="EMBL/GenBank/DDBJ databases">
        <authorList>
            <consortium name="Lawrence Berkeley National Laboratory"/>
            <person name="Steindorff A."/>
            <person name="Hensen N."/>
            <person name="Bonometti L."/>
            <person name="Westerberg I."/>
            <person name="Brannstrom I.O."/>
            <person name="Guillou S."/>
            <person name="Cros-Aarteil S."/>
            <person name="Calhoun S."/>
            <person name="Haridas S."/>
            <person name="Kuo A."/>
            <person name="Mondo S."/>
            <person name="Pangilinan J."/>
            <person name="Riley R."/>
            <person name="Labutti K."/>
            <person name="Andreopoulos B."/>
            <person name="Lipzen A."/>
            <person name="Chen C."/>
            <person name="Yanf M."/>
            <person name="Daum C."/>
            <person name="Ng V."/>
            <person name="Clum A."/>
            <person name="Ohm R."/>
            <person name="Martin F."/>
            <person name="Silar P."/>
            <person name="Natvig D."/>
            <person name="Lalanne C."/>
            <person name="Gautier V."/>
            <person name="Ament-Velasquez S.L."/>
            <person name="Kruys A."/>
            <person name="Hutchinson M.I."/>
            <person name="Powell A.J."/>
            <person name="Barry K."/>
            <person name="Miller A.N."/>
            <person name="Grigoriev I.V."/>
            <person name="Debuchy R."/>
            <person name="Gladieux P."/>
            <person name="Thoren M.H."/>
            <person name="Johannesson H."/>
        </authorList>
    </citation>
    <scope>NUCLEOTIDE SEQUENCE</scope>
    <source>
        <strain evidence="2">CBS 103.79</strain>
    </source>
</reference>
<dbReference type="PANTHER" id="PTHR24148:SF73">
    <property type="entry name" value="HET DOMAIN PROTEIN (AFU_ORTHOLOGUE AFUA_8G01020)"/>
    <property type="match status" value="1"/>
</dbReference>
<feature type="domain" description="Heterokaryon incompatibility" evidence="1">
    <location>
        <begin position="98"/>
        <end position="236"/>
    </location>
</feature>
<accession>A0AAN6RQ05</accession>
<organism evidence="2 3">
    <name type="scientific">Staphylotrichum tortipilum</name>
    <dbReference type="NCBI Taxonomy" id="2831512"/>
    <lineage>
        <taxon>Eukaryota</taxon>
        <taxon>Fungi</taxon>
        <taxon>Dikarya</taxon>
        <taxon>Ascomycota</taxon>
        <taxon>Pezizomycotina</taxon>
        <taxon>Sordariomycetes</taxon>
        <taxon>Sordariomycetidae</taxon>
        <taxon>Sordariales</taxon>
        <taxon>Chaetomiaceae</taxon>
        <taxon>Staphylotrichum</taxon>
    </lineage>
</organism>
<dbReference type="InterPro" id="IPR010730">
    <property type="entry name" value="HET"/>
</dbReference>
<protein>
    <submittedName>
        <fullName evidence="2">Heterokaryon incompatibility protein-domain-containing protein</fullName>
    </submittedName>
</protein>
<sequence length="688" mass="78033">MSSAPVIYSPLDSGRDEIRLLTILNSPTPSDHVRCAIEKVSLQDISDEYAAHVASANMVDKPQRKKISLWGARHGVEEDLDAVERYVPPESACRFSWAQDRRDIVLNGQVTSVTQNLESALRELAQQDHFRGLYKLWVDALCINQDDADEQASQISKMREIYSGSWAVIVWLGDGDEDGDLAFDLLRQFSTMDPSRQEELASQLPRTPDPRWTKAFYGLNELMKRPYWFRLWVVQEIVLGGSAAVLRCGSNLIGWTTLCAGLDVLFRRDMYIVKDELLQIEVVRRRSRKSPVWHTLSLHLVHKDLWTLSRQNEVGDQTLGLRRLLDVACSSECRNKRDKVFALLGMVEPEIAQALVQDYSMKPSQIFESVTRLFITHSNGLEPLREGNPWGKTGTPSWAADWTWDGRFRYSRVNSPVWGAWQKTDVPEPRFEYIYYSAAGDLSPRFSFLGDGLLECKGFVLDFIAGLGARANGYFDWHKRSIRQAQGWTSAYGGRTETAMAIAQTLVLGYVSGGLPAADRHSAAMLHLPCTFDLAGPQFSRRGWAWLSSQEEYYFRWEHWRGANDTLKLGDLPLHAYFDDDIPAEADEADYDHVYGAFDRSCKERRLMLTKRGFVGWAPDNMYGKHPDQTRVGDVICIIFGCSVPLVVRPLRDMWQVVGEAYVQGFMGGEALALLRSGECTESTFVFC</sequence>
<comment type="caution">
    <text evidence="2">The sequence shown here is derived from an EMBL/GenBank/DDBJ whole genome shotgun (WGS) entry which is preliminary data.</text>
</comment>
<dbReference type="Pfam" id="PF06985">
    <property type="entry name" value="HET"/>
    <property type="match status" value="1"/>
</dbReference>
<evidence type="ECO:0000313" key="2">
    <source>
        <dbReference type="EMBL" id="KAK3897921.1"/>
    </source>
</evidence>
<name>A0AAN6RQ05_9PEZI</name>
<gene>
    <name evidence="2" type="ORF">C8A05DRAFT_47621</name>
</gene>
<dbReference type="Proteomes" id="UP001303889">
    <property type="component" value="Unassembled WGS sequence"/>
</dbReference>
<evidence type="ECO:0000259" key="1">
    <source>
        <dbReference type="Pfam" id="PF06985"/>
    </source>
</evidence>
<dbReference type="EMBL" id="MU856040">
    <property type="protein sequence ID" value="KAK3897921.1"/>
    <property type="molecule type" value="Genomic_DNA"/>
</dbReference>
<evidence type="ECO:0000313" key="3">
    <source>
        <dbReference type="Proteomes" id="UP001303889"/>
    </source>
</evidence>
<dbReference type="AlphaFoldDB" id="A0AAN6RQ05"/>
<keyword evidence="3" id="KW-1185">Reference proteome</keyword>
<proteinExistence type="predicted"/>
<dbReference type="PANTHER" id="PTHR24148">
    <property type="entry name" value="ANKYRIN REPEAT DOMAIN-CONTAINING PROTEIN 39 HOMOLOG-RELATED"/>
    <property type="match status" value="1"/>
</dbReference>